<evidence type="ECO:0000313" key="2">
    <source>
        <dbReference type="Proteomes" id="UP000198636"/>
    </source>
</evidence>
<gene>
    <name evidence="1" type="ORF">SAMN03080606_00353</name>
</gene>
<proteinExistence type="predicted"/>
<sequence length="126" mass="14470">MIIDSLLLIAYTLFALFLLGYAFTVIKEKYYLSNQIIFLDYKNLEPEDLNRVDIKHFMLGTIEIMAGDEVKVLLENSARIKGTVLGVIKKENSISIISPQGVKNLKVNSIKKLKIISRYGKFFNYF</sequence>
<reference evidence="1 2" key="1">
    <citation type="submission" date="2016-10" db="EMBL/GenBank/DDBJ databases">
        <authorList>
            <person name="de Groot N.N."/>
        </authorList>
    </citation>
    <scope>NUCLEOTIDE SEQUENCE [LARGE SCALE GENOMIC DNA]</scope>
    <source>
        <strain evidence="1 2">DSM 18978</strain>
    </source>
</reference>
<dbReference type="RefSeq" id="WP_091539284.1">
    <property type="nucleotide sequence ID" value="NZ_FMUS01000002.1"/>
</dbReference>
<accession>A0A1G5BAU0</accession>
<evidence type="ECO:0000313" key="1">
    <source>
        <dbReference type="EMBL" id="SCX87223.1"/>
    </source>
</evidence>
<dbReference type="AlphaFoldDB" id="A0A1G5BAU0"/>
<name>A0A1G5BAU0_9FIRM</name>
<dbReference type="STRING" id="1120976.SAMN03080606_00353"/>
<dbReference type="OrthoDB" id="1954971at2"/>
<keyword evidence="2" id="KW-1185">Reference proteome</keyword>
<dbReference type="EMBL" id="FMUS01000002">
    <property type="protein sequence ID" value="SCX87223.1"/>
    <property type="molecule type" value="Genomic_DNA"/>
</dbReference>
<organism evidence="1 2">
    <name type="scientific">Alkaliphilus peptidifermentans DSM 18978</name>
    <dbReference type="NCBI Taxonomy" id="1120976"/>
    <lineage>
        <taxon>Bacteria</taxon>
        <taxon>Bacillati</taxon>
        <taxon>Bacillota</taxon>
        <taxon>Clostridia</taxon>
        <taxon>Peptostreptococcales</taxon>
        <taxon>Natronincolaceae</taxon>
        <taxon>Alkaliphilus</taxon>
    </lineage>
</organism>
<dbReference type="Proteomes" id="UP000198636">
    <property type="component" value="Unassembled WGS sequence"/>
</dbReference>
<protein>
    <submittedName>
        <fullName evidence="1">Uncharacterized protein</fullName>
    </submittedName>
</protein>